<evidence type="ECO:0000259" key="2">
    <source>
        <dbReference type="Pfam" id="PF00190"/>
    </source>
</evidence>
<feature type="compositionally biased region" description="Low complexity" evidence="1">
    <location>
        <begin position="236"/>
        <end position="258"/>
    </location>
</feature>
<feature type="region of interest" description="Disordered" evidence="1">
    <location>
        <begin position="228"/>
        <end position="258"/>
    </location>
</feature>
<dbReference type="Proteomes" id="UP001280581">
    <property type="component" value="Unassembled WGS sequence"/>
</dbReference>
<sequence>MPSLNLTALASLRISAHLIPSYSNIPNTSSHSHPLLIYHSAWPPSTSPSAIEAHLPSNGLVPQWRYTMYTTTHYHSNTHEVLCVVQGRAKLLFGGEKNPENVEAEVKAGDAIVVPAGVGHRLLEDYGEDGGFQMVGSYPEGCDWDMCYGKSGEEEKARAVAKVAWLKKDPLYGNDGPALWSKDKLEKQGRDGKVLKKAPGHRPEKAALEMLKKPIHVYYLAIAATSSSAKLPNPPSSSCTPSSQLSSPSSLSTMPSIV</sequence>
<dbReference type="Pfam" id="PF00190">
    <property type="entry name" value="Cupin_1"/>
    <property type="match status" value="1"/>
</dbReference>
<evidence type="ECO:0000313" key="3">
    <source>
        <dbReference type="EMBL" id="KAK3201243.1"/>
    </source>
</evidence>
<proteinExistence type="predicted"/>
<dbReference type="Gene3D" id="2.60.120.10">
    <property type="entry name" value="Jelly Rolls"/>
    <property type="match status" value="1"/>
</dbReference>
<accession>A0AAN6LN41</accession>
<dbReference type="PANTHER" id="PTHR36448:SF3">
    <property type="entry name" value="CUPIN TYPE-2 DOMAIN-CONTAINING PROTEIN"/>
    <property type="match status" value="1"/>
</dbReference>
<dbReference type="InterPro" id="IPR011051">
    <property type="entry name" value="RmlC_Cupin_sf"/>
</dbReference>
<gene>
    <name evidence="3" type="ORF">GRF29_185g262255</name>
</gene>
<reference evidence="3 4" key="1">
    <citation type="submission" date="2021-02" db="EMBL/GenBank/DDBJ databases">
        <title>Genome assembly of Pseudopithomyces chartarum.</title>
        <authorList>
            <person name="Jauregui R."/>
            <person name="Singh J."/>
            <person name="Voisey C."/>
        </authorList>
    </citation>
    <scope>NUCLEOTIDE SEQUENCE [LARGE SCALE GENOMIC DNA]</scope>
    <source>
        <strain evidence="3 4">AGR01</strain>
    </source>
</reference>
<dbReference type="InterPro" id="IPR006045">
    <property type="entry name" value="Cupin_1"/>
</dbReference>
<dbReference type="PANTHER" id="PTHR36448">
    <property type="entry name" value="BLR7373 PROTEIN"/>
    <property type="match status" value="1"/>
</dbReference>
<keyword evidence="4" id="KW-1185">Reference proteome</keyword>
<organism evidence="3 4">
    <name type="scientific">Pseudopithomyces chartarum</name>
    <dbReference type="NCBI Taxonomy" id="1892770"/>
    <lineage>
        <taxon>Eukaryota</taxon>
        <taxon>Fungi</taxon>
        <taxon>Dikarya</taxon>
        <taxon>Ascomycota</taxon>
        <taxon>Pezizomycotina</taxon>
        <taxon>Dothideomycetes</taxon>
        <taxon>Pleosporomycetidae</taxon>
        <taxon>Pleosporales</taxon>
        <taxon>Massarineae</taxon>
        <taxon>Didymosphaeriaceae</taxon>
        <taxon>Pseudopithomyces</taxon>
    </lineage>
</organism>
<dbReference type="InterPro" id="IPR047121">
    <property type="entry name" value="YjiB-like"/>
</dbReference>
<evidence type="ECO:0000313" key="4">
    <source>
        <dbReference type="Proteomes" id="UP001280581"/>
    </source>
</evidence>
<feature type="domain" description="Cupin type-1" evidence="2">
    <location>
        <begin position="72"/>
        <end position="120"/>
    </location>
</feature>
<protein>
    <recommendedName>
        <fullName evidence="2">Cupin type-1 domain-containing protein</fullName>
    </recommendedName>
</protein>
<dbReference type="EMBL" id="WVTA01000016">
    <property type="protein sequence ID" value="KAK3201243.1"/>
    <property type="molecule type" value="Genomic_DNA"/>
</dbReference>
<dbReference type="SUPFAM" id="SSF51182">
    <property type="entry name" value="RmlC-like cupins"/>
    <property type="match status" value="1"/>
</dbReference>
<dbReference type="CDD" id="cd02219">
    <property type="entry name" value="cupin_YjlB-like"/>
    <property type="match status" value="1"/>
</dbReference>
<name>A0AAN6LN41_9PLEO</name>
<dbReference type="InterPro" id="IPR014710">
    <property type="entry name" value="RmlC-like_jellyroll"/>
</dbReference>
<evidence type="ECO:0000256" key="1">
    <source>
        <dbReference type="SAM" id="MobiDB-lite"/>
    </source>
</evidence>
<comment type="caution">
    <text evidence="3">The sequence shown here is derived from an EMBL/GenBank/DDBJ whole genome shotgun (WGS) entry which is preliminary data.</text>
</comment>
<dbReference type="AlphaFoldDB" id="A0AAN6LN41"/>